<dbReference type="SUPFAM" id="SSF52540">
    <property type="entry name" value="P-loop containing nucleoside triphosphate hydrolases"/>
    <property type="match status" value="1"/>
</dbReference>
<keyword evidence="1" id="KW-0808">Transferase</keyword>
<dbReference type="PANTHER" id="PTHR36451:SF1">
    <property type="entry name" value="OMEGA-HYDROXY-BETA-DIHYDROMENAQUINONE-9 SULFOTRANSFERASE STF3"/>
    <property type="match status" value="1"/>
</dbReference>
<evidence type="ECO:0000313" key="2">
    <source>
        <dbReference type="Proteomes" id="UP001379235"/>
    </source>
</evidence>
<organism evidence="1 2">
    <name type="scientific">Novosphingobium aquae</name>
    <dbReference type="NCBI Taxonomy" id="3133435"/>
    <lineage>
        <taxon>Bacteria</taxon>
        <taxon>Pseudomonadati</taxon>
        <taxon>Pseudomonadota</taxon>
        <taxon>Alphaproteobacteria</taxon>
        <taxon>Sphingomonadales</taxon>
        <taxon>Sphingomonadaceae</taxon>
        <taxon>Novosphingobium</taxon>
    </lineage>
</organism>
<proteinExistence type="predicted"/>
<dbReference type="InterPro" id="IPR027417">
    <property type="entry name" value="P-loop_NTPase"/>
</dbReference>
<protein>
    <submittedName>
        <fullName evidence="1">Sulfotransferase</fullName>
        <ecNumber evidence="1">2.8.2.-</ecNumber>
    </submittedName>
</protein>
<gene>
    <name evidence="1" type="ORF">WG900_13030</name>
</gene>
<comment type="caution">
    <text evidence="1">The sequence shown here is derived from an EMBL/GenBank/DDBJ whole genome shotgun (WGS) entry which is preliminary data.</text>
</comment>
<dbReference type="Gene3D" id="3.40.50.300">
    <property type="entry name" value="P-loop containing nucleotide triphosphate hydrolases"/>
    <property type="match status" value="1"/>
</dbReference>
<dbReference type="Proteomes" id="UP001379235">
    <property type="component" value="Unassembled WGS sequence"/>
</dbReference>
<keyword evidence="2" id="KW-1185">Reference proteome</keyword>
<dbReference type="EMBL" id="JBBHJY010000006">
    <property type="protein sequence ID" value="MEJ6010840.1"/>
    <property type="molecule type" value="Genomic_DNA"/>
</dbReference>
<dbReference type="EC" id="2.8.2.-" evidence="1"/>
<accession>A0ABU8SAE4</accession>
<dbReference type="RefSeq" id="WP_339967667.1">
    <property type="nucleotide sequence ID" value="NZ_JBBHJY010000006.1"/>
</dbReference>
<sequence length="384" mass="44550">MNRIEGLLERARQAAQFDDFGADGWQEGLERLVHSAEREAHHTQMGAAVFDGMVTDLLKQRLQVESWYARHPEIDDEQIVTPLIGLGLPRTGSTAFSCMLGEDPAVRTLRTWEPMQLCPPPETATYNTDPRIALAEASMKVRDERFPRAKQMLPSTATSPTECQLIMGMDFKAQIFQAMHQVRSYVDWLHHEADLKSTYRWVKHALKLLQWRCPSALGPHTHWRLKNPSHILWIDDLNAVFPDARFWMTHRDPADVITSVADLYYEYTKPFADSVDKDWLGAVNIEYCELGMNRVIKFREGANDARFFDVKFAEFQADPWPPIEALYRWLGEDLTPQAREGMRHWREDTPKDKHGTRQIDPADYGLDKAALRERFTFYRERFGI</sequence>
<reference evidence="1 2" key="1">
    <citation type="submission" date="2024-03" db="EMBL/GenBank/DDBJ databases">
        <authorList>
            <person name="Jo J.-H."/>
        </authorList>
    </citation>
    <scope>NUCLEOTIDE SEQUENCE [LARGE SCALE GENOMIC DNA]</scope>
    <source>
        <strain evidence="1 2">AS3R-12</strain>
    </source>
</reference>
<dbReference type="PANTHER" id="PTHR36451">
    <property type="entry name" value="PAPS-DEPENDENT SULFOTRANSFERASE STF3"/>
    <property type="match status" value="1"/>
</dbReference>
<name>A0ABU8SAE4_9SPHN</name>
<dbReference type="Pfam" id="PF13469">
    <property type="entry name" value="Sulfotransfer_3"/>
    <property type="match status" value="1"/>
</dbReference>
<dbReference type="InterPro" id="IPR052736">
    <property type="entry name" value="Stf3_sulfotransferase"/>
</dbReference>
<evidence type="ECO:0000313" key="1">
    <source>
        <dbReference type="EMBL" id="MEJ6010840.1"/>
    </source>
</evidence>
<dbReference type="GO" id="GO:0016740">
    <property type="term" value="F:transferase activity"/>
    <property type="evidence" value="ECO:0007669"/>
    <property type="project" value="UniProtKB-KW"/>
</dbReference>